<feature type="chain" id="PRO_5012048090" evidence="2">
    <location>
        <begin position="26"/>
        <end position="311"/>
    </location>
</feature>
<evidence type="ECO:0000313" key="3">
    <source>
        <dbReference type="EMBL" id="SHJ48970.1"/>
    </source>
</evidence>
<gene>
    <name evidence="3" type="ORF">SAMN02745751_02695</name>
</gene>
<protein>
    <submittedName>
        <fullName evidence="3">Uncharacterized protein</fullName>
    </submittedName>
</protein>
<feature type="signal peptide" evidence="2">
    <location>
        <begin position="1"/>
        <end position="25"/>
    </location>
</feature>
<evidence type="ECO:0000313" key="4">
    <source>
        <dbReference type="Proteomes" id="UP000184052"/>
    </source>
</evidence>
<sequence length="311" mass="35148">MKKKYIIMMVSCIILTMMVGCGVKASENENNNDSDTIQNIEEEELSLEEKTREMFAKYYAGIIENKPLDTFECIYNADKLEGIGININESITQMINDSFKRDIINVDMIITGINNIDYGDGSFYSCSVTEKYVNSSNESFSSSQDYIIHIEDDSSIRIVWQGLTGHVVDILNEKSAMRSTSFQIDEFNAYEGVGFISLSINFINNSDVDASLGWVNGYRFVIEDNNNSIISEYRAASSLRCYQTETVTHTIYISDSSLEDFIETLQYVYVTNVYILSDRGLPNPGADPGSVLLYCIGNDHDKFEAKFDDIQ</sequence>
<keyword evidence="4" id="KW-1185">Reference proteome</keyword>
<organism evidence="3 4">
    <name type="scientific">Dethiosulfatibacter aminovorans DSM 17477</name>
    <dbReference type="NCBI Taxonomy" id="1121476"/>
    <lineage>
        <taxon>Bacteria</taxon>
        <taxon>Bacillati</taxon>
        <taxon>Bacillota</taxon>
        <taxon>Tissierellia</taxon>
        <taxon>Dethiosulfatibacter</taxon>
    </lineage>
</organism>
<name>A0A1M6JQL6_9FIRM</name>
<dbReference type="AlphaFoldDB" id="A0A1M6JQL6"/>
<evidence type="ECO:0000256" key="2">
    <source>
        <dbReference type="SAM" id="SignalP"/>
    </source>
</evidence>
<dbReference type="RefSeq" id="WP_073050092.1">
    <property type="nucleotide sequence ID" value="NZ_FQZL01000022.1"/>
</dbReference>
<dbReference type="PROSITE" id="PS51257">
    <property type="entry name" value="PROKAR_LIPOPROTEIN"/>
    <property type="match status" value="1"/>
</dbReference>
<keyword evidence="2" id="KW-0732">Signal</keyword>
<feature type="coiled-coil region" evidence="1">
    <location>
        <begin position="23"/>
        <end position="50"/>
    </location>
</feature>
<reference evidence="3 4" key="1">
    <citation type="submission" date="2016-11" db="EMBL/GenBank/DDBJ databases">
        <authorList>
            <person name="Jaros S."/>
            <person name="Januszkiewicz K."/>
            <person name="Wedrychowicz H."/>
        </authorList>
    </citation>
    <scope>NUCLEOTIDE SEQUENCE [LARGE SCALE GENOMIC DNA]</scope>
    <source>
        <strain evidence="3 4">DSM 17477</strain>
    </source>
</reference>
<keyword evidence="1" id="KW-0175">Coiled coil</keyword>
<dbReference type="EMBL" id="FQZL01000022">
    <property type="protein sequence ID" value="SHJ48970.1"/>
    <property type="molecule type" value="Genomic_DNA"/>
</dbReference>
<accession>A0A1M6JQL6</accession>
<proteinExistence type="predicted"/>
<dbReference type="Proteomes" id="UP000184052">
    <property type="component" value="Unassembled WGS sequence"/>
</dbReference>
<dbReference type="STRING" id="1121476.SAMN02745751_02695"/>
<evidence type="ECO:0000256" key="1">
    <source>
        <dbReference type="SAM" id="Coils"/>
    </source>
</evidence>